<accession>A0A1B6G332</accession>
<organism evidence="1">
    <name type="scientific">Cuerna arida</name>
    <dbReference type="NCBI Taxonomy" id="1464854"/>
    <lineage>
        <taxon>Eukaryota</taxon>
        <taxon>Metazoa</taxon>
        <taxon>Ecdysozoa</taxon>
        <taxon>Arthropoda</taxon>
        <taxon>Hexapoda</taxon>
        <taxon>Insecta</taxon>
        <taxon>Pterygota</taxon>
        <taxon>Neoptera</taxon>
        <taxon>Paraneoptera</taxon>
        <taxon>Hemiptera</taxon>
        <taxon>Auchenorrhyncha</taxon>
        <taxon>Membracoidea</taxon>
        <taxon>Cicadellidae</taxon>
        <taxon>Cicadellinae</taxon>
        <taxon>Proconiini</taxon>
        <taxon>Cuerna</taxon>
    </lineage>
</organism>
<dbReference type="EMBL" id="GECZ01012913">
    <property type="protein sequence ID" value="JAS56856.1"/>
    <property type="molecule type" value="Transcribed_RNA"/>
</dbReference>
<evidence type="ECO:0000313" key="1">
    <source>
        <dbReference type="EMBL" id="JAS56856.1"/>
    </source>
</evidence>
<dbReference type="AlphaFoldDB" id="A0A1B6G332"/>
<gene>
    <name evidence="1" type="ORF">g.29031</name>
</gene>
<reference evidence="1" key="1">
    <citation type="submission" date="2015-11" db="EMBL/GenBank/DDBJ databases">
        <title>De novo transcriptome assembly of four potential Pierce s Disease insect vectors from Arizona vineyards.</title>
        <authorList>
            <person name="Tassone E.E."/>
        </authorList>
    </citation>
    <scope>NUCLEOTIDE SEQUENCE</scope>
</reference>
<sequence length="125" mass="14804">MNEDLVEIRDHGTCSLQVYSTLKRLEETGFDVSSLILSVNYFDSWICQWEDYTTIQREFSVPNHSFMKQVTSWWVIIGPANEQWYVKVVPQNVTKDLKKKNYKEIIQTIIKPFMKTQEMFVIESA</sequence>
<name>A0A1B6G332_9HEMI</name>
<proteinExistence type="predicted"/>
<protein>
    <submittedName>
        <fullName evidence="1">Uncharacterized protein</fullName>
    </submittedName>
</protein>